<proteinExistence type="predicted"/>
<sequence>MSSEQELMGLMKARAMYRKILKRRVAKHAIIQTMSDGKKRPRTFKFLKSNSKLVNSKTSDVLEMFFIRSAYG</sequence>
<evidence type="ECO:0000313" key="2">
    <source>
        <dbReference type="WBParaSite" id="nRc.2.0.1.t39819-RA"/>
    </source>
</evidence>
<protein>
    <submittedName>
        <fullName evidence="2">Uncharacterized protein</fullName>
    </submittedName>
</protein>
<accession>A0A915KMY8</accession>
<dbReference type="AlphaFoldDB" id="A0A915KMY8"/>
<organism evidence="1 2">
    <name type="scientific">Romanomermis culicivorax</name>
    <name type="common">Nematode worm</name>
    <dbReference type="NCBI Taxonomy" id="13658"/>
    <lineage>
        <taxon>Eukaryota</taxon>
        <taxon>Metazoa</taxon>
        <taxon>Ecdysozoa</taxon>
        <taxon>Nematoda</taxon>
        <taxon>Enoplea</taxon>
        <taxon>Dorylaimia</taxon>
        <taxon>Mermithida</taxon>
        <taxon>Mermithoidea</taxon>
        <taxon>Mermithidae</taxon>
        <taxon>Romanomermis</taxon>
    </lineage>
</organism>
<dbReference type="WBParaSite" id="nRc.2.0.1.t39819-RA">
    <property type="protein sequence ID" value="nRc.2.0.1.t39819-RA"/>
    <property type="gene ID" value="nRc.2.0.1.g39819"/>
</dbReference>
<evidence type="ECO:0000313" key="1">
    <source>
        <dbReference type="Proteomes" id="UP000887565"/>
    </source>
</evidence>
<keyword evidence="1" id="KW-1185">Reference proteome</keyword>
<name>A0A915KMY8_ROMCU</name>
<reference evidence="2" key="1">
    <citation type="submission" date="2022-11" db="UniProtKB">
        <authorList>
            <consortium name="WormBaseParasite"/>
        </authorList>
    </citation>
    <scope>IDENTIFICATION</scope>
</reference>
<dbReference type="Proteomes" id="UP000887565">
    <property type="component" value="Unplaced"/>
</dbReference>